<name>A0AAD7XMP0_9STRA</name>
<sequence>MVHPVVVVAAPPILANVSLEVAAARKEESLIDRYPLLAKSASMGVTYGLADVAAQLFSWLAAGEVIPLAQRLRRSVSLMFVGCFAVGPLLAIWFDLLEFLVPGRKPRAIATRTALDQIVQVPIMICIIFSLSALAEGHTLAFCLHKCQEKLVPTWRDCVGIWTPAQLINQGFVPLKYRVLFQAVISFFWDTYLSIVAHSVTPPLVVVAS</sequence>
<evidence type="ECO:0000256" key="5">
    <source>
        <dbReference type="ARBA" id="ARBA00023136"/>
    </source>
</evidence>
<dbReference type="InterPro" id="IPR007248">
    <property type="entry name" value="Mpv17_PMP22"/>
</dbReference>
<protein>
    <submittedName>
        <fullName evidence="7">Uncharacterized protein</fullName>
    </submittedName>
</protein>
<dbReference type="GO" id="GO:0016020">
    <property type="term" value="C:membrane"/>
    <property type="evidence" value="ECO:0007669"/>
    <property type="project" value="UniProtKB-SubCell"/>
</dbReference>
<organism evidence="7 8">
    <name type="scientific">Chrysophaeum taylorii</name>
    <dbReference type="NCBI Taxonomy" id="2483200"/>
    <lineage>
        <taxon>Eukaryota</taxon>
        <taxon>Sar</taxon>
        <taxon>Stramenopiles</taxon>
        <taxon>Ochrophyta</taxon>
        <taxon>Pelagophyceae</taxon>
        <taxon>Pelagomonadales</taxon>
        <taxon>Pelagomonadaceae</taxon>
        <taxon>Chrysophaeum</taxon>
    </lineage>
</organism>
<comment type="similarity">
    <text evidence="2 6">Belongs to the peroxisomal membrane protein PXMP2/4 family.</text>
</comment>
<proteinExistence type="inferred from homology"/>
<comment type="caution">
    <text evidence="7">The sequence shown here is derived from an EMBL/GenBank/DDBJ whole genome shotgun (WGS) entry which is preliminary data.</text>
</comment>
<dbReference type="PANTHER" id="PTHR11266">
    <property type="entry name" value="PEROXISOMAL MEMBRANE PROTEIN 2, PXMP2 MPV17"/>
    <property type="match status" value="1"/>
</dbReference>
<evidence type="ECO:0000313" key="8">
    <source>
        <dbReference type="Proteomes" id="UP001230188"/>
    </source>
</evidence>
<gene>
    <name evidence="7" type="ORF">CTAYLR_000927</name>
</gene>
<evidence type="ECO:0000256" key="6">
    <source>
        <dbReference type="RuleBase" id="RU363053"/>
    </source>
</evidence>
<dbReference type="AlphaFoldDB" id="A0AAD7XMP0"/>
<evidence type="ECO:0000256" key="2">
    <source>
        <dbReference type="ARBA" id="ARBA00006824"/>
    </source>
</evidence>
<keyword evidence="8" id="KW-1185">Reference proteome</keyword>
<dbReference type="Pfam" id="PF04117">
    <property type="entry name" value="Mpv17_PMP22"/>
    <property type="match status" value="1"/>
</dbReference>
<evidence type="ECO:0000256" key="1">
    <source>
        <dbReference type="ARBA" id="ARBA00004141"/>
    </source>
</evidence>
<dbReference type="EMBL" id="JAQMWT010000330">
    <property type="protein sequence ID" value="KAJ8604457.1"/>
    <property type="molecule type" value="Genomic_DNA"/>
</dbReference>
<evidence type="ECO:0000313" key="7">
    <source>
        <dbReference type="EMBL" id="KAJ8604457.1"/>
    </source>
</evidence>
<reference evidence="7" key="1">
    <citation type="submission" date="2023-01" db="EMBL/GenBank/DDBJ databases">
        <title>Metagenome sequencing of chrysophaentin producing Chrysophaeum taylorii.</title>
        <authorList>
            <person name="Davison J."/>
            <person name="Bewley C."/>
        </authorList>
    </citation>
    <scope>NUCLEOTIDE SEQUENCE</scope>
    <source>
        <strain evidence="7">NIES-1699</strain>
    </source>
</reference>
<keyword evidence="3 6" id="KW-0812">Transmembrane</keyword>
<dbReference type="GO" id="GO:0005737">
    <property type="term" value="C:cytoplasm"/>
    <property type="evidence" value="ECO:0007669"/>
    <property type="project" value="TreeGrafter"/>
</dbReference>
<comment type="subcellular location">
    <subcellularLocation>
        <location evidence="1">Membrane</location>
        <topology evidence="1">Multi-pass membrane protein</topology>
    </subcellularLocation>
</comment>
<evidence type="ECO:0000256" key="3">
    <source>
        <dbReference type="ARBA" id="ARBA00022692"/>
    </source>
</evidence>
<feature type="transmembrane region" description="Helical" evidence="6">
    <location>
        <begin position="76"/>
        <end position="94"/>
    </location>
</feature>
<keyword evidence="5 6" id="KW-0472">Membrane</keyword>
<dbReference type="Proteomes" id="UP001230188">
    <property type="component" value="Unassembled WGS sequence"/>
</dbReference>
<evidence type="ECO:0000256" key="4">
    <source>
        <dbReference type="ARBA" id="ARBA00022989"/>
    </source>
</evidence>
<feature type="transmembrane region" description="Helical" evidence="6">
    <location>
        <begin position="47"/>
        <end position="69"/>
    </location>
</feature>
<accession>A0AAD7XMP0</accession>
<keyword evidence="4 6" id="KW-1133">Transmembrane helix</keyword>